<evidence type="ECO:0000256" key="1">
    <source>
        <dbReference type="SAM" id="Phobius"/>
    </source>
</evidence>
<keyword evidence="1" id="KW-1133">Transmembrane helix</keyword>
<reference evidence="2 3" key="1">
    <citation type="journal article" date="2023" name="Microb. Genom.">
        <title>Mesoterricola silvestris gen. nov., sp. nov., Mesoterricola sediminis sp. nov., Geothrix oryzae sp. nov., Geothrix edaphica sp. nov., Geothrix rubra sp. nov., and Geothrix limicola sp. nov., six novel members of Acidobacteriota isolated from soils.</title>
        <authorList>
            <person name="Weisberg A.J."/>
            <person name="Pearce E."/>
            <person name="Kramer C.G."/>
            <person name="Chang J.H."/>
            <person name="Clarke C.R."/>
        </authorList>
    </citation>
    <scope>NUCLEOTIDE SEQUENCE [LARGE SCALE GENOMIC DNA]</scope>
    <source>
        <strain evidence="2 3">ID09-01A</strain>
    </source>
</reference>
<dbReference type="EMBL" id="JARAYU010000021">
    <property type="protein sequence ID" value="MDX3705836.1"/>
    <property type="molecule type" value="Genomic_DNA"/>
</dbReference>
<gene>
    <name evidence="2" type="ORF">PV662_40110</name>
</gene>
<dbReference type="InterPro" id="IPR046492">
    <property type="entry name" value="DUF6585"/>
</dbReference>
<accession>A0ABU4NSY6</accession>
<evidence type="ECO:0000313" key="2">
    <source>
        <dbReference type="EMBL" id="MDX3705836.1"/>
    </source>
</evidence>
<comment type="caution">
    <text evidence="2">The sequence shown here is derived from an EMBL/GenBank/DDBJ whole genome shotgun (WGS) entry which is preliminary data.</text>
</comment>
<sequence>MTPVTPVSPEVADLAARHRLGPVQGVFAPKRLRRAVFAAHVFNCLMLMPFFLVPGLLYYWFWMRRFPDFSRKRAAQRLHLFEEGLVVHPPSGGEPVALRWDSLRLQQEITQLIVYGRPHPTRYVYSASAPGQGSVRITEFYEDPDAWGPWMQDAVVRAQEAAVLEMLREGGTVRFGALSLSRTAVSAPGKGSLPWPKVREVQASGFLVRIMTTGSSSDPVRWSHHPAKDITNLHLFLAVAHNLREQSAA</sequence>
<proteinExistence type="predicted"/>
<feature type="transmembrane region" description="Helical" evidence="1">
    <location>
        <begin position="37"/>
        <end position="62"/>
    </location>
</feature>
<organism evidence="2 3">
    <name type="scientific">Streptomyces europaeiscabiei</name>
    <dbReference type="NCBI Taxonomy" id="146819"/>
    <lineage>
        <taxon>Bacteria</taxon>
        <taxon>Bacillati</taxon>
        <taxon>Actinomycetota</taxon>
        <taxon>Actinomycetes</taxon>
        <taxon>Kitasatosporales</taxon>
        <taxon>Streptomycetaceae</taxon>
        <taxon>Streptomyces</taxon>
    </lineage>
</organism>
<dbReference type="Pfam" id="PF20226">
    <property type="entry name" value="DUF6585"/>
    <property type="match status" value="1"/>
</dbReference>
<name>A0ABU4NSY6_9ACTN</name>
<protein>
    <submittedName>
        <fullName evidence="2">Uncharacterized protein</fullName>
    </submittedName>
</protein>
<dbReference type="Proteomes" id="UP001271274">
    <property type="component" value="Unassembled WGS sequence"/>
</dbReference>
<keyword evidence="1" id="KW-0472">Membrane</keyword>
<keyword evidence="1" id="KW-0812">Transmembrane</keyword>
<keyword evidence="3" id="KW-1185">Reference proteome</keyword>
<dbReference type="RefSeq" id="WP_159014965.1">
    <property type="nucleotide sequence ID" value="NZ_JARAUS010000025.1"/>
</dbReference>
<evidence type="ECO:0000313" key="3">
    <source>
        <dbReference type="Proteomes" id="UP001271274"/>
    </source>
</evidence>